<sequence>MGFRHTSPTRPTTPDQPHRHSFLKPLWMQKLHSIFARDESRCSSPEPVDGEINDILQWPTFDAPKSPPSKEKDKDVSSRPIGIGLPRQATFRRQNSERRERLCPAEPHPDERRAMSASRHVSTSCVRRRTRSSPPPMRPCSESTPTVATATETMHQEDDPVAVREPSLEASQTDRIHTDSVFDYEERPPRPLSRTSSRSSFDDDEQCDYDDRELLRAELDTRWILNLSMHFRDKSDREKFFVTYAETPTKWRRVTVSCDYRNCEPGSLEQDLKELQFQRDKSLQIYEAIRDSLPEIQFYETVTNLKLETSEGRLHVHVTEDVNEIIQYPPRSMVRHILDDENLAARPLEICEKDIAFDAHLSGFVYRVWHNERIYIKKEIPSPDTIDEFLYEINALHALHDSDNVIKLEAIVLDDTKHVVKGLLISFAERGAVVDVLYDHKGQVPWAQRERWARQAVMGLRDVHEEGYVQGDFTLSNIVVDHKNDAKIIDINRRGCPVGWEPPEIAKKIASNQRISMYIGEKSDLYQLGMSLWALAMDDDEPERHDPPLSTHEFPSEIPEWFRNIVRICLSERPRDRLSAKELVGLFPTTAEPDMDSSRLAEIPPRPHPIVRTEKQYIDPEAAVERDDIERFKQHEEELVYSPQSSKEDWTFTYPQSSEYDIESFNSAFEGPRGRRPAVNTEHLSNDERLARNLPLGQIDLNFVEANPNIVCIDPNEEPKYNGIEPDDKPYVYSRGVFSPESYTFNTRQSSQPDTLKLGPTTMPHSPSPFRLPNWRRSVSESTPRNSRVHCPAQPVDYTPDISPRSSSVSGVDRAARTERFPLLQPSQSSRSSNETVPTCDVSIGGTTLSGNSSYSRNSEMNLLRHKISDTQILEKPIYYHTTPDDGMIGERETLVTVPCIPVDDSGYNEPTLHEMTKI</sequence>
<dbReference type="EMBL" id="JAPDRQ010000136">
    <property type="protein sequence ID" value="KAJ9653955.1"/>
    <property type="molecule type" value="Genomic_DNA"/>
</dbReference>
<evidence type="ECO:0000313" key="2">
    <source>
        <dbReference type="Proteomes" id="UP001172386"/>
    </source>
</evidence>
<gene>
    <name evidence="1" type="ORF">H2198_006943</name>
</gene>
<evidence type="ECO:0000313" key="1">
    <source>
        <dbReference type="EMBL" id="KAJ9653955.1"/>
    </source>
</evidence>
<dbReference type="Proteomes" id="UP001172386">
    <property type="component" value="Unassembled WGS sequence"/>
</dbReference>
<accession>A0ACC3A1J6</accession>
<comment type="caution">
    <text evidence="1">The sequence shown here is derived from an EMBL/GenBank/DDBJ whole genome shotgun (WGS) entry which is preliminary data.</text>
</comment>
<name>A0ACC3A1J6_9EURO</name>
<organism evidence="1 2">
    <name type="scientific">Neophaeococcomyces mojaviensis</name>
    <dbReference type="NCBI Taxonomy" id="3383035"/>
    <lineage>
        <taxon>Eukaryota</taxon>
        <taxon>Fungi</taxon>
        <taxon>Dikarya</taxon>
        <taxon>Ascomycota</taxon>
        <taxon>Pezizomycotina</taxon>
        <taxon>Eurotiomycetes</taxon>
        <taxon>Chaetothyriomycetidae</taxon>
        <taxon>Chaetothyriales</taxon>
        <taxon>Chaetothyriales incertae sedis</taxon>
        <taxon>Neophaeococcomyces</taxon>
    </lineage>
</organism>
<proteinExistence type="predicted"/>
<reference evidence="1" key="1">
    <citation type="submission" date="2022-10" db="EMBL/GenBank/DDBJ databases">
        <title>Culturing micro-colonial fungi from biological soil crusts in the Mojave desert and describing Neophaeococcomyces mojavensis, and introducing the new genera and species Taxawa tesnikishii.</title>
        <authorList>
            <person name="Kurbessoian T."/>
            <person name="Stajich J.E."/>
        </authorList>
    </citation>
    <scope>NUCLEOTIDE SEQUENCE</scope>
    <source>
        <strain evidence="1">JES_112</strain>
    </source>
</reference>
<protein>
    <submittedName>
        <fullName evidence="1">Uncharacterized protein</fullName>
    </submittedName>
</protein>
<keyword evidence="2" id="KW-1185">Reference proteome</keyword>